<dbReference type="Gene3D" id="3.60.10.10">
    <property type="entry name" value="Endonuclease/exonuclease/phosphatase"/>
    <property type="match status" value="1"/>
</dbReference>
<organism evidence="3 4">
    <name type="scientific">SAR86 cluster bacterium</name>
    <dbReference type="NCBI Taxonomy" id="2030880"/>
    <lineage>
        <taxon>Bacteria</taxon>
        <taxon>Pseudomonadati</taxon>
        <taxon>Pseudomonadota</taxon>
        <taxon>Gammaproteobacteria</taxon>
        <taxon>SAR86 cluster</taxon>
    </lineage>
</organism>
<sequence length="329" mass="38145">MRHLLILTLFIFSSVAVSDAAISVMSYNVENLFDSLDDPGKDDKAYLPYSLKQNEDHKEACNKVRVEKWKNECLYFDWTESAKNKKLQNIKKVILQSNKNGPDVIAFQEVENINVLTELFDILKPYGYIDLALLEGNDYRGIDTAYISKYKINYKKLHKIKFSPEFKSKDTRPIFEVHIKIGEQLVRLYNIHFPAPYHPVGMRNDSFLTLENLVKSHNDPFIALGDFNVTSKESKEHNTFYKLEENWSISNHEGCLDCKGTHYYWRDKNWSYLDKIMISKNRGLKFNNSSITTVITEINTNIDNIPEGFDTKTGHGVSDHLPIFAEILL</sequence>
<name>A0A838YG86_9GAMM</name>
<keyword evidence="3" id="KW-0269">Exonuclease</keyword>
<dbReference type="Proteomes" id="UP000585327">
    <property type="component" value="Unassembled WGS sequence"/>
</dbReference>
<dbReference type="SUPFAM" id="SSF56219">
    <property type="entry name" value="DNase I-like"/>
    <property type="match status" value="1"/>
</dbReference>
<dbReference type="InterPro" id="IPR036691">
    <property type="entry name" value="Endo/exonu/phosph_ase_sf"/>
</dbReference>
<feature type="chain" id="PRO_5032970953" evidence="1">
    <location>
        <begin position="21"/>
        <end position="329"/>
    </location>
</feature>
<evidence type="ECO:0000256" key="1">
    <source>
        <dbReference type="SAM" id="SignalP"/>
    </source>
</evidence>
<accession>A0A838YG86</accession>
<proteinExistence type="predicted"/>
<evidence type="ECO:0000313" key="4">
    <source>
        <dbReference type="Proteomes" id="UP000585327"/>
    </source>
</evidence>
<protein>
    <submittedName>
        <fullName evidence="3">Endonuclease/exonuclease/phosphatase family protein</fullName>
    </submittedName>
</protein>
<dbReference type="PANTHER" id="PTHR42834:SF1">
    <property type="entry name" value="ENDONUCLEASE_EXONUCLEASE_PHOSPHATASE FAMILY PROTEIN (AFU_ORTHOLOGUE AFUA_3G09210)"/>
    <property type="match status" value="1"/>
</dbReference>
<dbReference type="AlphaFoldDB" id="A0A838YG86"/>
<comment type="caution">
    <text evidence="3">The sequence shown here is derived from an EMBL/GenBank/DDBJ whole genome shotgun (WGS) entry which is preliminary data.</text>
</comment>
<gene>
    <name evidence="3" type="ORF">H2021_01650</name>
</gene>
<keyword evidence="3" id="KW-0255">Endonuclease</keyword>
<keyword evidence="3" id="KW-0540">Nuclease</keyword>
<reference evidence="3 4" key="1">
    <citation type="submission" date="2020-06" db="EMBL/GenBank/DDBJ databases">
        <title>Dysbiosis in marine aquaculture revealed through microbiome analysis: reverse ecology for environmental sustainability.</title>
        <authorList>
            <person name="Haro-Moreno J.M."/>
            <person name="Coutinho F.H."/>
            <person name="Zaragoza-Solas A."/>
            <person name="Picazo A."/>
            <person name="Almagro-Moreno S."/>
            <person name="Lopez-Perez M."/>
        </authorList>
    </citation>
    <scope>NUCLEOTIDE SEQUENCE [LARGE SCALE GENOMIC DNA]</scope>
    <source>
        <strain evidence="3">MCMED-G42</strain>
    </source>
</reference>
<evidence type="ECO:0000313" key="3">
    <source>
        <dbReference type="EMBL" id="MBA4723897.1"/>
    </source>
</evidence>
<evidence type="ECO:0000259" key="2">
    <source>
        <dbReference type="Pfam" id="PF03372"/>
    </source>
</evidence>
<dbReference type="Pfam" id="PF03372">
    <property type="entry name" value="Exo_endo_phos"/>
    <property type="match status" value="1"/>
</dbReference>
<feature type="domain" description="Endonuclease/exonuclease/phosphatase" evidence="2">
    <location>
        <begin position="83"/>
        <end position="280"/>
    </location>
</feature>
<feature type="signal peptide" evidence="1">
    <location>
        <begin position="1"/>
        <end position="20"/>
    </location>
</feature>
<keyword evidence="1" id="KW-0732">Signal</keyword>
<dbReference type="PANTHER" id="PTHR42834">
    <property type="entry name" value="ENDONUCLEASE/EXONUCLEASE/PHOSPHATASE FAMILY PROTEIN (AFU_ORTHOLOGUE AFUA_3G09210)"/>
    <property type="match status" value="1"/>
</dbReference>
<dbReference type="InterPro" id="IPR005135">
    <property type="entry name" value="Endo/exonuclease/phosphatase"/>
</dbReference>
<dbReference type="GO" id="GO:0004527">
    <property type="term" value="F:exonuclease activity"/>
    <property type="evidence" value="ECO:0007669"/>
    <property type="project" value="UniProtKB-KW"/>
</dbReference>
<dbReference type="GO" id="GO:0004519">
    <property type="term" value="F:endonuclease activity"/>
    <property type="evidence" value="ECO:0007669"/>
    <property type="project" value="UniProtKB-KW"/>
</dbReference>
<dbReference type="EMBL" id="JACETM010000009">
    <property type="protein sequence ID" value="MBA4723897.1"/>
    <property type="molecule type" value="Genomic_DNA"/>
</dbReference>
<keyword evidence="3" id="KW-0378">Hydrolase</keyword>